<evidence type="ECO:0000313" key="3">
    <source>
        <dbReference type="EMBL" id="POR35613.1"/>
    </source>
</evidence>
<gene>
    <name evidence="3" type="ORF">TPAR_04189</name>
</gene>
<dbReference type="PANTHER" id="PTHR46830">
    <property type="entry name" value="TRANSFERASE, PUTATIVE-RELATED"/>
    <property type="match status" value="1"/>
</dbReference>
<dbReference type="OrthoDB" id="409543at2759"/>
<reference evidence="3 4" key="1">
    <citation type="submission" date="2018-01" db="EMBL/GenBank/DDBJ databases">
        <title>Harnessing the power of phylogenomics to disentangle the directionality and signatures of interkingdom host jumping in the parasitic fungal genus Tolypocladium.</title>
        <authorList>
            <person name="Quandt C.A."/>
            <person name="Patterson W."/>
            <person name="Spatafora J.W."/>
        </authorList>
    </citation>
    <scope>NUCLEOTIDE SEQUENCE [LARGE SCALE GENOMIC DNA]</scope>
    <source>
        <strain evidence="3 4">NRBC 100945</strain>
    </source>
</reference>
<evidence type="ECO:0000256" key="2">
    <source>
        <dbReference type="SAM" id="Phobius"/>
    </source>
</evidence>
<comment type="similarity">
    <text evidence="1">Belongs to the glycosyltransferase 32 family.</text>
</comment>
<dbReference type="SUPFAM" id="SSF53448">
    <property type="entry name" value="Nucleotide-diphospho-sugar transferases"/>
    <property type="match status" value="1"/>
</dbReference>
<evidence type="ECO:0008006" key="5">
    <source>
        <dbReference type="Google" id="ProtNLM"/>
    </source>
</evidence>
<dbReference type="GO" id="GO:1901135">
    <property type="term" value="P:carbohydrate derivative metabolic process"/>
    <property type="evidence" value="ECO:0007669"/>
    <property type="project" value="UniProtKB-ARBA"/>
</dbReference>
<evidence type="ECO:0000256" key="1">
    <source>
        <dbReference type="ARBA" id="ARBA00009003"/>
    </source>
</evidence>
<protein>
    <recommendedName>
        <fullName evidence="5">Glycosyl transferase</fullName>
    </recommendedName>
</protein>
<dbReference type="Pfam" id="PF04488">
    <property type="entry name" value="Gly_transf_sug"/>
    <property type="match status" value="1"/>
</dbReference>
<feature type="transmembrane region" description="Helical" evidence="2">
    <location>
        <begin position="9"/>
        <end position="28"/>
    </location>
</feature>
<dbReference type="InterPro" id="IPR007577">
    <property type="entry name" value="GlycoTrfase_DXD_sugar-bd_CS"/>
</dbReference>
<comment type="caution">
    <text evidence="3">The sequence shown here is derived from an EMBL/GenBank/DDBJ whole genome shotgun (WGS) entry which is preliminary data.</text>
</comment>
<keyword evidence="2" id="KW-0812">Transmembrane</keyword>
<keyword evidence="2" id="KW-1133">Transmembrane helix</keyword>
<dbReference type="EMBL" id="PKSG01000430">
    <property type="protein sequence ID" value="POR35613.1"/>
    <property type="molecule type" value="Genomic_DNA"/>
</dbReference>
<dbReference type="InterPro" id="IPR029044">
    <property type="entry name" value="Nucleotide-diphossugar_trans"/>
</dbReference>
<dbReference type="PANTHER" id="PTHR46830:SF2">
    <property type="entry name" value="ALPHA-1,4-N-ACETYLGLUCOSAMINYLTRANSFERASE"/>
    <property type="match status" value="1"/>
</dbReference>
<proteinExistence type="inferred from homology"/>
<dbReference type="STRING" id="94208.A0A2S4KZK7"/>
<organism evidence="3 4">
    <name type="scientific">Tolypocladium paradoxum</name>
    <dbReference type="NCBI Taxonomy" id="94208"/>
    <lineage>
        <taxon>Eukaryota</taxon>
        <taxon>Fungi</taxon>
        <taxon>Dikarya</taxon>
        <taxon>Ascomycota</taxon>
        <taxon>Pezizomycotina</taxon>
        <taxon>Sordariomycetes</taxon>
        <taxon>Hypocreomycetidae</taxon>
        <taxon>Hypocreales</taxon>
        <taxon>Ophiocordycipitaceae</taxon>
        <taxon>Tolypocladium</taxon>
    </lineage>
</organism>
<dbReference type="Gene3D" id="3.90.550.20">
    <property type="match status" value="1"/>
</dbReference>
<keyword evidence="4" id="KW-1185">Reference proteome</keyword>
<keyword evidence="2" id="KW-0472">Membrane</keyword>
<evidence type="ECO:0000313" key="4">
    <source>
        <dbReference type="Proteomes" id="UP000237481"/>
    </source>
</evidence>
<sequence length="388" mass="42965">MRGAPASRIVAAAITILVVASGITYYYLTRSSRFAYPTFRYGSVPEYACHGNADIDDHGGRQRHTIPNLVHYVWLLKDAAEFRLGFKAFVSIYSAHLFWRPERIYLHTDAAPEVLSRARLSGTAWTRRVLALPGLTPNHVEAPRATTKGVEIVQMEHKADFLRMVALRDFGGVYLDVDAVPLRDVAHLRSSGFANVLGGATALSMKHSGYINNGVMMSTANSSLMKIYYHAAHEFFDGAWETASIHLLTDLANRLLPLPSEVLILQPQAFAPTSWELEDQKRLFLPTLRAGGPQGSSVDGGVGSAATCRDALAWLRQREGGETDRWELDFSSTYVLHAFDDGIAKIRGWDHKVDVGYVLSRQSNYARAVYPAVWDAVQKGIISEDEIG</sequence>
<accession>A0A2S4KZK7</accession>
<name>A0A2S4KZK7_9HYPO</name>
<dbReference type="Proteomes" id="UP000237481">
    <property type="component" value="Unassembled WGS sequence"/>
</dbReference>
<dbReference type="AlphaFoldDB" id="A0A2S4KZK7"/>